<keyword evidence="3" id="KW-0815">Transposition</keyword>
<dbReference type="InterPro" id="IPR001207">
    <property type="entry name" value="Transposase_mutator"/>
</dbReference>
<keyword evidence="5" id="KW-0233">DNA recombination</keyword>
<evidence type="ECO:0000256" key="2">
    <source>
        <dbReference type="ARBA" id="ARBA00010961"/>
    </source>
</evidence>
<comment type="similarity">
    <text evidence="2">Belongs to the transposase mutator family.</text>
</comment>
<keyword evidence="4" id="KW-0238">DNA-binding</keyword>
<dbReference type="Proteomes" id="UP001631949">
    <property type="component" value="Unassembled WGS sequence"/>
</dbReference>
<dbReference type="RefSeq" id="WP_408977556.1">
    <property type="nucleotide sequence ID" value="NZ_JBJUVG010000007.1"/>
</dbReference>
<protein>
    <submittedName>
        <fullName evidence="6">Transposase</fullName>
    </submittedName>
</protein>
<name>A0ABW9GZN3_9FIRM</name>
<organism evidence="6 7">
    <name type="scientific">Peptococcus simiae</name>
    <dbReference type="NCBI Taxonomy" id="1643805"/>
    <lineage>
        <taxon>Bacteria</taxon>
        <taxon>Bacillati</taxon>
        <taxon>Bacillota</taxon>
        <taxon>Clostridia</taxon>
        <taxon>Eubacteriales</taxon>
        <taxon>Peptococcaceae</taxon>
        <taxon>Peptococcus</taxon>
    </lineage>
</organism>
<evidence type="ECO:0000256" key="3">
    <source>
        <dbReference type="ARBA" id="ARBA00022578"/>
    </source>
</evidence>
<evidence type="ECO:0000256" key="1">
    <source>
        <dbReference type="ARBA" id="ARBA00002190"/>
    </source>
</evidence>
<comment type="caution">
    <text evidence="6">The sequence shown here is derived from an EMBL/GenBank/DDBJ whole genome shotgun (WGS) entry which is preliminary data.</text>
</comment>
<reference evidence="6 7" key="1">
    <citation type="journal article" date="2016" name="Int. J. Syst. Evol. Microbiol.">
        <title>Peptococcus simiae sp. nov., isolated from rhesus macaque faeces and emended description of the genus Peptococcus.</title>
        <authorList>
            <person name="Shkoporov A.N."/>
            <person name="Efimov B.A."/>
            <person name="Kondova I."/>
            <person name="Ouwerling B."/>
            <person name="Chaplin A.V."/>
            <person name="Shcherbakova V.A."/>
            <person name="Langermans J.A.M."/>
        </authorList>
    </citation>
    <scope>NUCLEOTIDE SEQUENCE [LARGE SCALE GENOMIC DNA]</scope>
    <source>
        <strain evidence="6 7">M108</strain>
    </source>
</reference>
<proteinExistence type="inferred from homology"/>
<dbReference type="Pfam" id="PF00872">
    <property type="entry name" value="Transposase_mut"/>
    <property type="match status" value="1"/>
</dbReference>
<evidence type="ECO:0000256" key="5">
    <source>
        <dbReference type="ARBA" id="ARBA00023172"/>
    </source>
</evidence>
<accession>A0ABW9GZN3</accession>
<sequence>MVEELCRKKISKSFVANFSKELDGMVREWQHAQLTEKAYPYLMVDLLYINVTRPVSK</sequence>
<evidence type="ECO:0000313" key="7">
    <source>
        <dbReference type="Proteomes" id="UP001631949"/>
    </source>
</evidence>
<evidence type="ECO:0000313" key="6">
    <source>
        <dbReference type="EMBL" id="MFM9413900.1"/>
    </source>
</evidence>
<keyword evidence="7" id="KW-1185">Reference proteome</keyword>
<evidence type="ECO:0000256" key="4">
    <source>
        <dbReference type="ARBA" id="ARBA00023125"/>
    </source>
</evidence>
<gene>
    <name evidence="6" type="ORF">ACKQTC_05940</name>
</gene>
<comment type="function">
    <text evidence="1">Required for the transposition of the insertion element.</text>
</comment>
<dbReference type="EMBL" id="JBJUVG010000007">
    <property type="protein sequence ID" value="MFM9413900.1"/>
    <property type="molecule type" value="Genomic_DNA"/>
</dbReference>